<dbReference type="PANTHER" id="PTHR43467:SF2">
    <property type="entry name" value="COBALT-PRECORRIN-2 C(20)-METHYLTRANSFERASE"/>
    <property type="match status" value="1"/>
</dbReference>
<evidence type="ECO:0000259" key="8">
    <source>
        <dbReference type="Pfam" id="PF00590"/>
    </source>
</evidence>
<dbReference type="GO" id="GO:0030788">
    <property type="term" value="F:precorrin-2 C20-methyltransferase activity"/>
    <property type="evidence" value="ECO:0007669"/>
    <property type="project" value="InterPro"/>
</dbReference>
<evidence type="ECO:0000256" key="5">
    <source>
        <dbReference type="ARBA" id="ARBA00022679"/>
    </source>
</evidence>
<comment type="pathway">
    <text evidence="1">Cofactor biosynthesis; adenosylcobalamin biosynthesis.</text>
</comment>
<dbReference type="HOGENOM" id="CLU_076014_2_1_0"/>
<dbReference type="EMBL" id="ADVR01000106">
    <property type="protein sequence ID" value="EFO79719.1"/>
    <property type="molecule type" value="Genomic_DNA"/>
</dbReference>
<evidence type="ECO:0000256" key="3">
    <source>
        <dbReference type="ARBA" id="ARBA00022573"/>
    </source>
</evidence>
<dbReference type="PIRSF" id="PIRSF036427">
    <property type="entry name" value="Precrrn-2_mtase"/>
    <property type="match status" value="1"/>
</dbReference>
<dbReference type="InterPro" id="IPR012382">
    <property type="entry name" value="CobI/CbiL"/>
</dbReference>
<comment type="similarity">
    <text evidence="2 7">Belongs to the precorrin methyltransferase family.</text>
</comment>
<organism evidence="9 10">
    <name type="scientific">Oscillochloris trichoides DG-6</name>
    <dbReference type="NCBI Taxonomy" id="765420"/>
    <lineage>
        <taxon>Bacteria</taxon>
        <taxon>Bacillati</taxon>
        <taxon>Chloroflexota</taxon>
        <taxon>Chloroflexia</taxon>
        <taxon>Chloroflexales</taxon>
        <taxon>Chloroflexineae</taxon>
        <taxon>Oscillochloridaceae</taxon>
        <taxon>Oscillochloris</taxon>
    </lineage>
</organism>
<name>E1IGF3_9CHLR</name>
<dbReference type="AlphaFoldDB" id="E1IGF3"/>
<evidence type="ECO:0000256" key="7">
    <source>
        <dbReference type="PIRNR" id="PIRNR036427"/>
    </source>
</evidence>
<keyword evidence="10" id="KW-1185">Reference proteome</keyword>
<dbReference type="SUPFAM" id="SSF53790">
    <property type="entry name" value="Tetrapyrrole methylase"/>
    <property type="match status" value="1"/>
</dbReference>
<dbReference type="eggNOG" id="COG2243">
    <property type="taxonomic scope" value="Bacteria"/>
</dbReference>
<evidence type="ECO:0000313" key="10">
    <source>
        <dbReference type="Proteomes" id="UP000054010"/>
    </source>
</evidence>
<dbReference type="CDD" id="cd11645">
    <property type="entry name" value="Precorrin_2_C20_MT"/>
    <property type="match status" value="1"/>
</dbReference>
<dbReference type="PANTHER" id="PTHR43467">
    <property type="entry name" value="COBALT-PRECORRIN-2 C(20)-METHYLTRANSFERASE"/>
    <property type="match status" value="1"/>
</dbReference>
<evidence type="ECO:0000256" key="6">
    <source>
        <dbReference type="ARBA" id="ARBA00022691"/>
    </source>
</evidence>
<keyword evidence="5" id="KW-0808">Transferase</keyword>
<keyword evidence="4" id="KW-0489">Methyltransferase</keyword>
<keyword evidence="3" id="KW-0169">Cobalamin biosynthesis</keyword>
<dbReference type="InterPro" id="IPR035996">
    <property type="entry name" value="4pyrrol_Methylase_sf"/>
</dbReference>
<dbReference type="GO" id="GO:0009236">
    <property type="term" value="P:cobalamin biosynthetic process"/>
    <property type="evidence" value="ECO:0007669"/>
    <property type="project" value="UniProtKB-UniRule"/>
</dbReference>
<gene>
    <name evidence="9" type="ORF">OSCT_2404</name>
</gene>
<keyword evidence="6" id="KW-0949">S-adenosyl-L-methionine</keyword>
<dbReference type="Gene3D" id="3.30.950.10">
    <property type="entry name" value="Methyltransferase, Cobalt-precorrin-4 Transmethylase, Domain 2"/>
    <property type="match status" value="1"/>
</dbReference>
<accession>E1IGF3</accession>
<dbReference type="InterPro" id="IPR000878">
    <property type="entry name" value="4pyrrol_Mease"/>
</dbReference>
<dbReference type="InterPro" id="IPR003043">
    <property type="entry name" value="Uropor_MeTrfase_CS"/>
</dbReference>
<protein>
    <submittedName>
        <fullName evidence="9">Precorrin-2 C20-methyltransferase</fullName>
    </submittedName>
</protein>
<proteinExistence type="inferred from homology"/>
<dbReference type="GO" id="GO:0032259">
    <property type="term" value="P:methylation"/>
    <property type="evidence" value="ECO:0007669"/>
    <property type="project" value="UniProtKB-KW"/>
</dbReference>
<reference evidence="9 10" key="1">
    <citation type="journal article" date="2011" name="J. Bacteriol.">
        <title>Draft genome sequence of the anoxygenic filamentous phototrophic bacterium Oscillochloris trichoides subsp. DG-6.</title>
        <authorList>
            <person name="Kuznetsov B.B."/>
            <person name="Ivanovsky R.N."/>
            <person name="Keppen O.I."/>
            <person name="Sukhacheva M.V."/>
            <person name="Bumazhkin B.K."/>
            <person name="Patutina E.O."/>
            <person name="Beletsky A.V."/>
            <person name="Mardanov A.V."/>
            <person name="Baslerov R.V."/>
            <person name="Panteleeva A.N."/>
            <person name="Kolganova T.V."/>
            <person name="Ravin N.V."/>
            <person name="Skryabin K.G."/>
        </authorList>
    </citation>
    <scope>NUCLEOTIDE SEQUENCE [LARGE SCALE GENOMIC DNA]</scope>
    <source>
        <strain evidence="9 10">DG-6</strain>
    </source>
</reference>
<evidence type="ECO:0000256" key="4">
    <source>
        <dbReference type="ARBA" id="ARBA00022603"/>
    </source>
</evidence>
<dbReference type="STRING" id="765420.OSCT_2404"/>
<dbReference type="Gene3D" id="3.40.1010.10">
    <property type="entry name" value="Cobalt-precorrin-4 Transmethylase, Domain 1"/>
    <property type="match status" value="1"/>
</dbReference>
<evidence type="ECO:0000256" key="1">
    <source>
        <dbReference type="ARBA" id="ARBA00004953"/>
    </source>
</evidence>
<comment type="caution">
    <text evidence="9">The sequence shown here is derived from an EMBL/GenBank/DDBJ whole genome shotgun (WGS) entry which is preliminary data.</text>
</comment>
<dbReference type="InterPro" id="IPR014777">
    <property type="entry name" value="4pyrrole_Mease_sub1"/>
</dbReference>
<dbReference type="InterPro" id="IPR014776">
    <property type="entry name" value="4pyrrole_Mease_sub2"/>
</dbReference>
<evidence type="ECO:0000256" key="2">
    <source>
        <dbReference type="ARBA" id="ARBA00005879"/>
    </source>
</evidence>
<dbReference type="InterPro" id="IPR006364">
    <property type="entry name" value="CobI/CbiL/CobIJ_dom"/>
</dbReference>
<dbReference type="UniPathway" id="UPA00148"/>
<dbReference type="OrthoDB" id="9804789at2"/>
<sequence length="248" mass="27179">MLEESTYYLTVVGLGPGDPELVTMKGIRAIQAADLIFTPRTRPDEASRALRIAQPWIDSARQQVVPLTIPMERDPALATAAYQETASEILERLQAHPHTPVRAVYLLLGDPLLYGTFTNLRNALLHAEPGLAVTIIPGVTSFAATAAQVALPLSSGNDRVAILPAPEDAHELRALFTTFNTLILMKVGRHLPAIIATLSDLNLLDQAVYAERIGMPEERVVRDLASLRDYEAPYLSLLIVRRTRESVS</sequence>
<feature type="domain" description="Tetrapyrrole methylase" evidence="8">
    <location>
        <begin position="9"/>
        <end position="223"/>
    </location>
</feature>
<dbReference type="NCBIfam" id="TIGR01467">
    <property type="entry name" value="cobI_cbiL"/>
    <property type="match status" value="1"/>
</dbReference>
<dbReference type="PROSITE" id="PS00839">
    <property type="entry name" value="SUMT_1"/>
    <property type="match status" value="1"/>
</dbReference>
<evidence type="ECO:0000313" key="9">
    <source>
        <dbReference type="EMBL" id="EFO79719.1"/>
    </source>
</evidence>
<dbReference type="Pfam" id="PF00590">
    <property type="entry name" value="TP_methylase"/>
    <property type="match status" value="1"/>
</dbReference>
<dbReference type="Proteomes" id="UP000054010">
    <property type="component" value="Unassembled WGS sequence"/>
</dbReference>